<protein>
    <submittedName>
        <fullName evidence="3">Uncharacterized protein</fullName>
    </submittedName>
</protein>
<evidence type="ECO:0000313" key="4">
    <source>
        <dbReference type="Proteomes" id="UP000198897"/>
    </source>
</evidence>
<keyword evidence="2" id="KW-1133">Transmembrane helix</keyword>
<name>A0A1I2N5H4_9BACI</name>
<dbReference type="RefSeq" id="WP_089752068.1">
    <property type="nucleotide sequence ID" value="NZ_FOOG01000017.1"/>
</dbReference>
<proteinExistence type="predicted"/>
<keyword evidence="1" id="KW-0175">Coiled coil</keyword>
<dbReference type="EMBL" id="FOOG01000017">
    <property type="protein sequence ID" value="SFF99074.1"/>
    <property type="molecule type" value="Genomic_DNA"/>
</dbReference>
<keyword evidence="2" id="KW-0472">Membrane</keyword>
<gene>
    <name evidence="3" type="ORF">SAMN05216353_11761</name>
</gene>
<keyword evidence="4" id="KW-1185">Reference proteome</keyword>
<evidence type="ECO:0000313" key="3">
    <source>
        <dbReference type="EMBL" id="SFF99074.1"/>
    </source>
</evidence>
<accession>A0A1I2N5H4</accession>
<keyword evidence="2" id="KW-0812">Transmembrane</keyword>
<organism evidence="3 4">
    <name type="scientific">Halobacillus alkaliphilus</name>
    <dbReference type="NCBI Taxonomy" id="396056"/>
    <lineage>
        <taxon>Bacteria</taxon>
        <taxon>Bacillati</taxon>
        <taxon>Bacillota</taxon>
        <taxon>Bacilli</taxon>
        <taxon>Bacillales</taxon>
        <taxon>Bacillaceae</taxon>
        <taxon>Halobacillus</taxon>
    </lineage>
</organism>
<dbReference type="Proteomes" id="UP000198897">
    <property type="component" value="Unassembled WGS sequence"/>
</dbReference>
<feature type="coiled-coil region" evidence="1">
    <location>
        <begin position="50"/>
        <end position="123"/>
    </location>
</feature>
<sequence>MNEQQIRDLINESEVTGLNLQIDFLQNSLTYVLTFFGVVVGLFAIVVVWIQMQSNKAKKAMDEAKELHKNAQEHIDEAHKQRQEIKREQSEITSKQKELIEFSENIDKKREQLENVINSKELNEKLVQIDEFNIIAKRVTDKMAFDHKLGIVRRYYNQNKDGYLQQKVSDSETLDDRLFETKRIEAQINFFERLSYAFPSLNENGRKSYIKQLDILFKEVSLLLSGKGENNK</sequence>
<dbReference type="AlphaFoldDB" id="A0A1I2N5H4"/>
<feature type="transmembrane region" description="Helical" evidence="2">
    <location>
        <begin position="29"/>
        <end position="50"/>
    </location>
</feature>
<evidence type="ECO:0000256" key="1">
    <source>
        <dbReference type="SAM" id="Coils"/>
    </source>
</evidence>
<reference evidence="4" key="1">
    <citation type="submission" date="2016-10" db="EMBL/GenBank/DDBJ databases">
        <authorList>
            <person name="Varghese N."/>
            <person name="Submissions S."/>
        </authorList>
    </citation>
    <scope>NUCLEOTIDE SEQUENCE [LARGE SCALE GENOMIC DNA]</scope>
    <source>
        <strain evidence="4">FP5</strain>
    </source>
</reference>
<evidence type="ECO:0000256" key="2">
    <source>
        <dbReference type="SAM" id="Phobius"/>
    </source>
</evidence>